<dbReference type="Proteomes" id="UP000887568">
    <property type="component" value="Unplaced"/>
</dbReference>
<feature type="transmembrane region" description="Helical" evidence="8">
    <location>
        <begin position="34"/>
        <end position="67"/>
    </location>
</feature>
<dbReference type="RefSeq" id="XP_038075258.1">
    <property type="nucleotide sequence ID" value="XM_038219330.1"/>
</dbReference>
<dbReference type="EnsemblMetazoa" id="XM_038219330.1">
    <property type="protein sequence ID" value="XP_038075258.1"/>
    <property type="gene ID" value="LOC119743022"/>
</dbReference>
<dbReference type="InterPro" id="IPR000425">
    <property type="entry name" value="MIP"/>
</dbReference>
<comment type="similarity">
    <text evidence="2 7">Belongs to the MIP/aquaporin (TC 1.A.8) family.</text>
</comment>
<feature type="transmembrane region" description="Helical" evidence="8">
    <location>
        <begin position="226"/>
        <end position="247"/>
    </location>
</feature>
<evidence type="ECO:0000313" key="10">
    <source>
        <dbReference type="Proteomes" id="UP000887568"/>
    </source>
</evidence>
<evidence type="ECO:0000256" key="7">
    <source>
        <dbReference type="RuleBase" id="RU000477"/>
    </source>
</evidence>
<name>A0A914BG74_PATMI</name>
<proteinExistence type="inferred from homology"/>
<evidence type="ECO:0000256" key="5">
    <source>
        <dbReference type="ARBA" id="ARBA00022989"/>
    </source>
</evidence>
<sequence length="259" mass="28410">MKSNMSLPRLEDEDDLNVWERYVQPVFAEFTGSILYTFIACLAVSANNVFAIGIAHGFGIAVLCTAFVRISGGQFNPAVTLASLLSGGTGIVGLVYLPFQFIGALLGSAFVKASIYQYNSFEEIHGGANMMRGNRRIDPFNEYQRTSTWQINIVSIIIIEIVASTAVYLCYLLNNIDDRQPQRAPLYYGMGVAAAVISTYFTSGGGFNPAVSFAAAITSGYWNEHYVYWVGPLIGALLAALVYRLILGDRRKRLLGKVR</sequence>
<organism evidence="9 10">
    <name type="scientific">Patiria miniata</name>
    <name type="common">Bat star</name>
    <name type="synonym">Asterina miniata</name>
    <dbReference type="NCBI Taxonomy" id="46514"/>
    <lineage>
        <taxon>Eukaryota</taxon>
        <taxon>Metazoa</taxon>
        <taxon>Echinodermata</taxon>
        <taxon>Eleutherozoa</taxon>
        <taxon>Asterozoa</taxon>
        <taxon>Asteroidea</taxon>
        <taxon>Valvatacea</taxon>
        <taxon>Valvatida</taxon>
        <taxon>Asterinidae</taxon>
        <taxon>Patiria</taxon>
    </lineage>
</organism>
<dbReference type="GeneID" id="119743022"/>
<accession>A0A914BG74</accession>
<dbReference type="Pfam" id="PF00230">
    <property type="entry name" value="MIP"/>
    <property type="match status" value="1"/>
</dbReference>
<dbReference type="PANTHER" id="PTHR19139:SF284">
    <property type="entry name" value="AQUAPORIN"/>
    <property type="match status" value="1"/>
</dbReference>
<keyword evidence="10" id="KW-1185">Reference proteome</keyword>
<dbReference type="GO" id="GO:0005886">
    <property type="term" value="C:plasma membrane"/>
    <property type="evidence" value="ECO:0007669"/>
    <property type="project" value="TreeGrafter"/>
</dbReference>
<feature type="transmembrane region" description="Helical" evidence="8">
    <location>
        <begin position="149"/>
        <end position="174"/>
    </location>
</feature>
<evidence type="ECO:0000256" key="1">
    <source>
        <dbReference type="ARBA" id="ARBA00004141"/>
    </source>
</evidence>
<evidence type="ECO:0000256" key="6">
    <source>
        <dbReference type="ARBA" id="ARBA00023136"/>
    </source>
</evidence>
<feature type="transmembrane region" description="Helical" evidence="8">
    <location>
        <begin position="186"/>
        <end position="206"/>
    </location>
</feature>
<dbReference type="AlphaFoldDB" id="A0A914BG74"/>
<dbReference type="InterPro" id="IPR023271">
    <property type="entry name" value="Aquaporin-like"/>
</dbReference>
<dbReference type="Gene3D" id="1.20.1080.10">
    <property type="entry name" value="Glycerol uptake facilitator protein"/>
    <property type="match status" value="1"/>
</dbReference>
<comment type="subcellular location">
    <subcellularLocation>
        <location evidence="1">Membrane</location>
        <topology evidence="1">Multi-pass membrane protein</topology>
    </subcellularLocation>
</comment>
<keyword evidence="3 7" id="KW-0813">Transport</keyword>
<dbReference type="OrthoDB" id="3222at2759"/>
<dbReference type="PRINTS" id="PR00783">
    <property type="entry name" value="MINTRINSICP"/>
</dbReference>
<keyword evidence="5 8" id="KW-1133">Transmembrane helix</keyword>
<feature type="transmembrane region" description="Helical" evidence="8">
    <location>
        <begin position="79"/>
        <end position="99"/>
    </location>
</feature>
<evidence type="ECO:0000256" key="3">
    <source>
        <dbReference type="ARBA" id="ARBA00022448"/>
    </source>
</evidence>
<evidence type="ECO:0000256" key="8">
    <source>
        <dbReference type="SAM" id="Phobius"/>
    </source>
</evidence>
<dbReference type="InterPro" id="IPR022357">
    <property type="entry name" value="MIP_CS"/>
</dbReference>
<dbReference type="PROSITE" id="PS00221">
    <property type="entry name" value="MIP"/>
    <property type="match status" value="1"/>
</dbReference>
<keyword evidence="4 7" id="KW-0812">Transmembrane</keyword>
<dbReference type="OMA" id="PAMVANH"/>
<keyword evidence="6 8" id="KW-0472">Membrane</keyword>
<evidence type="ECO:0000256" key="2">
    <source>
        <dbReference type="ARBA" id="ARBA00006175"/>
    </source>
</evidence>
<dbReference type="InterPro" id="IPR034294">
    <property type="entry name" value="Aquaporin_transptr"/>
</dbReference>
<dbReference type="PANTHER" id="PTHR19139">
    <property type="entry name" value="AQUAPORIN TRANSPORTER"/>
    <property type="match status" value="1"/>
</dbReference>
<evidence type="ECO:0008006" key="11">
    <source>
        <dbReference type="Google" id="ProtNLM"/>
    </source>
</evidence>
<dbReference type="GO" id="GO:0015250">
    <property type="term" value="F:water channel activity"/>
    <property type="evidence" value="ECO:0007669"/>
    <property type="project" value="TreeGrafter"/>
</dbReference>
<evidence type="ECO:0000313" key="9">
    <source>
        <dbReference type="EnsemblMetazoa" id="XP_038075258.1"/>
    </source>
</evidence>
<dbReference type="SUPFAM" id="SSF81338">
    <property type="entry name" value="Aquaporin-like"/>
    <property type="match status" value="1"/>
</dbReference>
<protein>
    <recommendedName>
        <fullName evidence="11">Aquaporin</fullName>
    </recommendedName>
</protein>
<evidence type="ECO:0000256" key="4">
    <source>
        <dbReference type="ARBA" id="ARBA00022692"/>
    </source>
</evidence>
<reference evidence="9" key="1">
    <citation type="submission" date="2022-11" db="UniProtKB">
        <authorList>
            <consortium name="EnsemblMetazoa"/>
        </authorList>
    </citation>
    <scope>IDENTIFICATION</scope>
</reference>